<evidence type="ECO:0000313" key="3">
    <source>
        <dbReference type="EMBL" id="QJA67777.1"/>
    </source>
</evidence>
<feature type="region of interest" description="Disordered" evidence="1">
    <location>
        <begin position="24"/>
        <end position="47"/>
    </location>
</feature>
<dbReference type="EMBL" id="MT143987">
    <property type="protein sequence ID" value="QJA45198.1"/>
    <property type="molecule type" value="Genomic_DNA"/>
</dbReference>
<accession>A0A6H1ZCD1</accession>
<organism evidence="2">
    <name type="scientific">viral metagenome</name>
    <dbReference type="NCBI Taxonomy" id="1070528"/>
    <lineage>
        <taxon>unclassified sequences</taxon>
        <taxon>metagenomes</taxon>
        <taxon>organismal metagenomes</taxon>
    </lineage>
</organism>
<proteinExistence type="predicted"/>
<reference evidence="2" key="1">
    <citation type="submission" date="2020-03" db="EMBL/GenBank/DDBJ databases">
        <title>The deep terrestrial virosphere.</title>
        <authorList>
            <person name="Holmfeldt K."/>
            <person name="Nilsson E."/>
            <person name="Simone D."/>
            <person name="Lopez-Fernandez M."/>
            <person name="Wu X."/>
            <person name="de Brujin I."/>
            <person name="Lundin D."/>
            <person name="Andersson A."/>
            <person name="Bertilsson S."/>
            <person name="Dopson M."/>
        </authorList>
    </citation>
    <scope>NUCLEOTIDE SEQUENCE</scope>
    <source>
        <strain evidence="4">MM415A00124</strain>
        <strain evidence="3">MM415B00156</strain>
        <strain evidence="2">TM448A00198</strain>
    </source>
</reference>
<gene>
    <name evidence="4" type="ORF">MM415A00124_0017</name>
    <name evidence="3" type="ORF">MM415B00156_0017</name>
    <name evidence="2" type="ORF">TM448A00198_0013</name>
</gene>
<evidence type="ECO:0000256" key="1">
    <source>
        <dbReference type="SAM" id="MobiDB-lite"/>
    </source>
</evidence>
<name>A0A6H1ZCD1_9ZZZZ</name>
<sequence length="81" mass="9056">MSDQSITSLIEKLEARMLSGEPFTYGGLSKARSEVGDGGGKSGDDDRMIDKTIQRLRRKGRISFTREGRDVVWRAHSEARV</sequence>
<protein>
    <submittedName>
        <fullName evidence="2">Uncharacterized protein</fullName>
    </submittedName>
</protein>
<dbReference type="EMBL" id="MT141576">
    <property type="protein sequence ID" value="QJA67777.1"/>
    <property type="molecule type" value="Genomic_DNA"/>
</dbReference>
<dbReference type="AlphaFoldDB" id="A0A6H1ZCD1"/>
<dbReference type="EMBL" id="MT145191">
    <property type="protein sequence ID" value="QJI04842.1"/>
    <property type="molecule type" value="Genomic_DNA"/>
</dbReference>
<evidence type="ECO:0000313" key="4">
    <source>
        <dbReference type="EMBL" id="QJI04842.1"/>
    </source>
</evidence>
<evidence type="ECO:0000313" key="2">
    <source>
        <dbReference type="EMBL" id="QJA45198.1"/>
    </source>
</evidence>